<feature type="signal peptide" evidence="1">
    <location>
        <begin position="1"/>
        <end position="28"/>
    </location>
</feature>
<protein>
    <submittedName>
        <fullName evidence="2">Uncharacterized protein</fullName>
    </submittedName>
</protein>
<dbReference type="EMBL" id="JAUEPP010000002">
    <property type="protein sequence ID" value="KAK3351511.1"/>
    <property type="molecule type" value="Genomic_DNA"/>
</dbReference>
<reference evidence="2" key="2">
    <citation type="submission" date="2023-06" db="EMBL/GenBank/DDBJ databases">
        <authorList>
            <consortium name="Lawrence Berkeley National Laboratory"/>
            <person name="Haridas S."/>
            <person name="Hensen N."/>
            <person name="Bonometti L."/>
            <person name="Westerberg I."/>
            <person name="Brannstrom I.O."/>
            <person name="Guillou S."/>
            <person name="Cros-Aarteil S."/>
            <person name="Calhoun S."/>
            <person name="Kuo A."/>
            <person name="Mondo S."/>
            <person name="Pangilinan J."/>
            <person name="Riley R."/>
            <person name="Labutti K."/>
            <person name="Andreopoulos B."/>
            <person name="Lipzen A."/>
            <person name="Chen C."/>
            <person name="Yanf M."/>
            <person name="Daum C."/>
            <person name="Ng V."/>
            <person name="Clum A."/>
            <person name="Steindorff A."/>
            <person name="Ohm R."/>
            <person name="Martin F."/>
            <person name="Silar P."/>
            <person name="Natvig D."/>
            <person name="Lalanne C."/>
            <person name="Gautier V."/>
            <person name="Ament-Velasquez S.L."/>
            <person name="Kruys A."/>
            <person name="Hutchinson M.I."/>
            <person name="Powell A.J."/>
            <person name="Barry K."/>
            <person name="Miller A.N."/>
            <person name="Grigoriev I.V."/>
            <person name="Debuchy R."/>
            <person name="Gladieux P."/>
            <person name="Thoren M.H."/>
            <person name="Johannesson H."/>
        </authorList>
    </citation>
    <scope>NUCLEOTIDE SEQUENCE</scope>
    <source>
        <strain evidence="2">CBS 560.94</strain>
    </source>
</reference>
<accession>A0AAE0JLA8</accession>
<dbReference type="GeneID" id="87857866"/>
<sequence length="108" mass="11946">MASWNTGCIRNIFFFLSFCSSPVLPTHAASFDSAKLHHDGNGWSLLGTLFELIGNPNAIHLHDEGYFRVPYASYPFFPPASSRGSEFGVFSFEMLPLTVITRSPEGTL</sequence>
<keyword evidence="1" id="KW-0732">Signal</keyword>
<name>A0AAE0JLA8_9PEZI</name>
<dbReference type="RefSeq" id="XP_062684806.1">
    <property type="nucleotide sequence ID" value="XM_062820712.1"/>
</dbReference>
<reference evidence="2" key="1">
    <citation type="journal article" date="2023" name="Mol. Phylogenet. Evol.">
        <title>Genome-scale phylogeny and comparative genomics of the fungal order Sordariales.</title>
        <authorList>
            <person name="Hensen N."/>
            <person name="Bonometti L."/>
            <person name="Westerberg I."/>
            <person name="Brannstrom I.O."/>
            <person name="Guillou S."/>
            <person name="Cros-Aarteil S."/>
            <person name="Calhoun S."/>
            <person name="Haridas S."/>
            <person name="Kuo A."/>
            <person name="Mondo S."/>
            <person name="Pangilinan J."/>
            <person name="Riley R."/>
            <person name="LaButti K."/>
            <person name="Andreopoulos B."/>
            <person name="Lipzen A."/>
            <person name="Chen C."/>
            <person name="Yan M."/>
            <person name="Daum C."/>
            <person name="Ng V."/>
            <person name="Clum A."/>
            <person name="Steindorff A."/>
            <person name="Ohm R.A."/>
            <person name="Martin F."/>
            <person name="Silar P."/>
            <person name="Natvig D.O."/>
            <person name="Lalanne C."/>
            <person name="Gautier V."/>
            <person name="Ament-Velasquez S.L."/>
            <person name="Kruys A."/>
            <person name="Hutchinson M.I."/>
            <person name="Powell A.J."/>
            <person name="Barry K."/>
            <person name="Miller A.N."/>
            <person name="Grigoriev I.V."/>
            <person name="Debuchy R."/>
            <person name="Gladieux P."/>
            <person name="Hiltunen Thoren M."/>
            <person name="Johannesson H."/>
        </authorList>
    </citation>
    <scope>NUCLEOTIDE SEQUENCE</scope>
    <source>
        <strain evidence="2">CBS 560.94</strain>
    </source>
</reference>
<gene>
    <name evidence="2" type="ORF">B0H65DRAFT_123880</name>
</gene>
<evidence type="ECO:0000256" key="1">
    <source>
        <dbReference type="SAM" id="SignalP"/>
    </source>
</evidence>
<dbReference type="AlphaFoldDB" id="A0AAE0JLA8"/>
<comment type="caution">
    <text evidence="2">The sequence shown here is derived from an EMBL/GenBank/DDBJ whole genome shotgun (WGS) entry which is preliminary data.</text>
</comment>
<evidence type="ECO:0000313" key="2">
    <source>
        <dbReference type="EMBL" id="KAK3351511.1"/>
    </source>
</evidence>
<proteinExistence type="predicted"/>
<organism evidence="2 3">
    <name type="scientific">Neurospora tetraspora</name>
    <dbReference type="NCBI Taxonomy" id="94610"/>
    <lineage>
        <taxon>Eukaryota</taxon>
        <taxon>Fungi</taxon>
        <taxon>Dikarya</taxon>
        <taxon>Ascomycota</taxon>
        <taxon>Pezizomycotina</taxon>
        <taxon>Sordariomycetes</taxon>
        <taxon>Sordariomycetidae</taxon>
        <taxon>Sordariales</taxon>
        <taxon>Sordariaceae</taxon>
        <taxon>Neurospora</taxon>
    </lineage>
</organism>
<feature type="chain" id="PRO_5042129839" evidence="1">
    <location>
        <begin position="29"/>
        <end position="108"/>
    </location>
</feature>
<keyword evidence="3" id="KW-1185">Reference proteome</keyword>
<dbReference type="Proteomes" id="UP001278500">
    <property type="component" value="Unassembled WGS sequence"/>
</dbReference>
<evidence type="ECO:0000313" key="3">
    <source>
        <dbReference type="Proteomes" id="UP001278500"/>
    </source>
</evidence>